<feature type="signal peptide" evidence="1">
    <location>
        <begin position="1"/>
        <end position="21"/>
    </location>
</feature>
<proteinExistence type="predicted"/>
<comment type="caution">
    <text evidence="2">The sequence shown here is derived from an EMBL/GenBank/DDBJ whole genome shotgun (WGS) entry which is preliminary data.</text>
</comment>
<dbReference type="AlphaFoldDB" id="A0A244EVH3"/>
<evidence type="ECO:0000313" key="2">
    <source>
        <dbReference type="EMBL" id="OUM08529.1"/>
    </source>
</evidence>
<reference evidence="2 3" key="1">
    <citation type="submission" date="2017-01" db="EMBL/GenBank/DDBJ databases">
        <authorList>
            <person name="Mah S.A."/>
            <person name="Swanson W.J."/>
            <person name="Moy G.W."/>
            <person name="Vacquier V.D."/>
        </authorList>
    </citation>
    <scope>NUCLEOTIDE SEQUENCE [LARGE SCALE GENOMIC DNA]</scope>
    <source>
        <strain evidence="2">PDD-32b-74</strain>
    </source>
</reference>
<dbReference type="OrthoDB" id="6997359at2"/>
<evidence type="ECO:0000256" key="1">
    <source>
        <dbReference type="SAM" id="SignalP"/>
    </source>
</evidence>
<protein>
    <recommendedName>
        <fullName evidence="4">Lipoprotein</fullName>
    </recommendedName>
</protein>
<name>A0A244EVH3_PSESX</name>
<evidence type="ECO:0000313" key="3">
    <source>
        <dbReference type="Proteomes" id="UP000195128"/>
    </source>
</evidence>
<keyword evidence="1" id="KW-0732">Signal</keyword>
<sequence length="128" mass="14094">MVTLMKTLSVITLLLTVSGCAAVIPEPDKASSVIYLSADTGNTLLAERVDGSTVDDGRYFKVTSGRHTLELLVLTELHGDSTRSDFVKVDVDNFQPDKRYRLVLTDNTLSHDLRLLDETGTVIKDIQI</sequence>
<dbReference type="EMBL" id="MTSA01000003">
    <property type="protein sequence ID" value="OUM08529.1"/>
    <property type="molecule type" value="Genomic_DNA"/>
</dbReference>
<evidence type="ECO:0008006" key="4">
    <source>
        <dbReference type="Google" id="ProtNLM"/>
    </source>
</evidence>
<dbReference type="Proteomes" id="UP000195128">
    <property type="component" value="Unassembled WGS sequence"/>
</dbReference>
<feature type="chain" id="PRO_5012309227" description="Lipoprotein" evidence="1">
    <location>
        <begin position="22"/>
        <end position="128"/>
    </location>
</feature>
<gene>
    <name evidence="2" type="ORF">BW686_04210</name>
</gene>
<dbReference type="PROSITE" id="PS51257">
    <property type="entry name" value="PROKAR_LIPOPROTEIN"/>
    <property type="match status" value="1"/>
</dbReference>
<accession>A0A244EVH3</accession>
<organism evidence="2 3">
    <name type="scientific">Pseudomonas syringae</name>
    <dbReference type="NCBI Taxonomy" id="317"/>
    <lineage>
        <taxon>Bacteria</taxon>
        <taxon>Pseudomonadati</taxon>
        <taxon>Pseudomonadota</taxon>
        <taxon>Gammaproteobacteria</taxon>
        <taxon>Pseudomonadales</taxon>
        <taxon>Pseudomonadaceae</taxon>
        <taxon>Pseudomonas</taxon>
    </lineage>
</organism>